<keyword evidence="1" id="KW-0547">Nucleotide-binding</keyword>
<reference evidence="1" key="1">
    <citation type="submission" date="2021-03" db="EMBL/GenBank/DDBJ databases">
        <title>Agromyces archimandritus sp. nov., isolated from the cockroach Archimandrita tessellata.</title>
        <authorList>
            <person name="Guzman J."/>
            <person name="Ortuzar M."/>
            <person name="Poehlein A."/>
            <person name="Daniel R."/>
            <person name="Trujillo M."/>
            <person name="Vilcinskas A."/>
        </authorList>
    </citation>
    <scope>NUCLEOTIDE SEQUENCE</scope>
    <source>
        <strain evidence="1">G127AT</strain>
    </source>
</reference>
<gene>
    <name evidence="1" type="ORF">G127AT_05600</name>
</gene>
<dbReference type="SUPFAM" id="SSF52540">
    <property type="entry name" value="P-loop containing nucleoside triphosphate hydrolases"/>
    <property type="match status" value="1"/>
</dbReference>
<proteinExistence type="predicted"/>
<dbReference type="KEGG" id="aarc:G127AT_05600"/>
<evidence type="ECO:0000313" key="2">
    <source>
        <dbReference type="Proteomes" id="UP000671914"/>
    </source>
</evidence>
<keyword evidence="2" id="KW-1185">Reference proteome</keyword>
<sequence length="411" mass="44656">MRNAVNNPFSPGADVVPTVWAGRTEQLSDWRDIVRPRRLAGLPERGRTFLGEPGLGKSSLVRRIAQDAERSGDWVSPQLRMPSGTDPLKLVADALLKLADLAGLPASRDERISAAIERVQTVAIAGISLTVRRQEGMEPYAALTKLLIEIGRAAIDHGNLVLIHIDEIQNIGDQNALSQLLIALGDALAHEDPVTVPGGARVSRSLPLAVYLTGLPDFEDMAGAGRGATFARRFKTTTLIAIDDEDVEASLHDFVLDGWEVPDDRGGTTRIRMESDAASDIVAACCGEPFLLQLAGERAWYAGTGDTITADDVARGWSGAETEAASHVERILRRLPAREREFLETMARLPPSERTLTTIAEELGYAKVTEAGSASQRLDTVRGIISRGRPYSFRHRAVEAYLTSDWPKLGR</sequence>
<keyword evidence="1" id="KW-0067">ATP-binding</keyword>
<dbReference type="InterPro" id="IPR027417">
    <property type="entry name" value="P-loop_NTPase"/>
</dbReference>
<dbReference type="GO" id="GO:0005524">
    <property type="term" value="F:ATP binding"/>
    <property type="evidence" value="ECO:0007669"/>
    <property type="project" value="UniProtKB-KW"/>
</dbReference>
<dbReference type="AlphaFoldDB" id="A0A975FNZ0"/>
<organism evidence="1 2">
    <name type="scientific">Agromyces archimandritae</name>
    <dbReference type="NCBI Taxonomy" id="2781962"/>
    <lineage>
        <taxon>Bacteria</taxon>
        <taxon>Bacillati</taxon>
        <taxon>Actinomycetota</taxon>
        <taxon>Actinomycetes</taxon>
        <taxon>Micrococcales</taxon>
        <taxon>Microbacteriaceae</taxon>
        <taxon>Agromyces</taxon>
    </lineage>
</organism>
<dbReference type="Proteomes" id="UP000671914">
    <property type="component" value="Chromosome"/>
</dbReference>
<dbReference type="Gene3D" id="3.40.50.300">
    <property type="entry name" value="P-loop containing nucleotide triphosphate hydrolases"/>
    <property type="match status" value="1"/>
</dbReference>
<name>A0A975FNZ0_9MICO</name>
<dbReference type="RefSeq" id="WP_210900894.1">
    <property type="nucleotide sequence ID" value="NZ_CP071696.1"/>
</dbReference>
<dbReference type="EMBL" id="CP071696">
    <property type="protein sequence ID" value="QTX05680.1"/>
    <property type="molecule type" value="Genomic_DNA"/>
</dbReference>
<evidence type="ECO:0000313" key="1">
    <source>
        <dbReference type="EMBL" id="QTX05680.1"/>
    </source>
</evidence>
<protein>
    <submittedName>
        <fullName evidence="1">ATP-binding protein</fullName>
    </submittedName>
</protein>
<accession>A0A975FNZ0</accession>